<evidence type="ECO:0000313" key="1">
    <source>
        <dbReference type="EMBL" id="GLS20705.1"/>
    </source>
</evidence>
<evidence type="ECO:0000313" key="2">
    <source>
        <dbReference type="Proteomes" id="UP001156882"/>
    </source>
</evidence>
<keyword evidence="2" id="KW-1185">Reference proteome</keyword>
<name>A0ABQ6CKK8_9HYPH</name>
<reference evidence="2" key="1">
    <citation type="journal article" date="2019" name="Int. J. Syst. Evol. Microbiol.">
        <title>The Global Catalogue of Microorganisms (GCM) 10K type strain sequencing project: providing services to taxonomists for standard genome sequencing and annotation.</title>
        <authorList>
            <consortium name="The Broad Institute Genomics Platform"/>
            <consortium name="The Broad Institute Genome Sequencing Center for Infectious Disease"/>
            <person name="Wu L."/>
            <person name="Ma J."/>
        </authorList>
    </citation>
    <scope>NUCLEOTIDE SEQUENCE [LARGE SCALE GENOMIC DNA]</scope>
    <source>
        <strain evidence="2">NBRC 101365</strain>
    </source>
</reference>
<dbReference type="Proteomes" id="UP001156882">
    <property type="component" value="Unassembled WGS sequence"/>
</dbReference>
<organism evidence="1 2">
    <name type="scientific">Labrys miyagiensis</name>
    <dbReference type="NCBI Taxonomy" id="346912"/>
    <lineage>
        <taxon>Bacteria</taxon>
        <taxon>Pseudomonadati</taxon>
        <taxon>Pseudomonadota</taxon>
        <taxon>Alphaproteobacteria</taxon>
        <taxon>Hyphomicrobiales</taxon>
        <taxon>Xanthobacteraceae</taxon>
        <taxon>Labrys</taxon>
    </lineage>
</organism>
<dbReference type="EMBL" id="BSPC01000032">
    <property type="protein sequence ID" value="GLS20705.1"/>
    <property type="molecule type" value="Genomic_DNA"/>
</dbReference>
<gene>
    <name evidence="1" type="ORF">GCM10007874_37220</name>
</gene>
<comment type="caution">
    <text evidence="1">The sequence shown here is derived from an EMBL/GenBank/DDBJ whole genome shotgun (WGS) entry which is preliminary data.</text>
</comment>
<proteinExistence type="predicted"/>
<sequence length="296" mass="32903">MADDCEVYCRYRGGNLSVHIAAHPGEEAYAGDALLEAVIGPYLHGGLSLGQLCRYAGITINGYAPPLPTAVEILKEGLLDLSGETTFLDLGVICTHPSAIEFYDDIVNNLSEVMGCDDVNGNWHDFKLCDRGEFAIGWRMCLARRSGPMYTMQHWPLEIANIEGVGSFPVFGLIQHAAFQANNPPRWYTYLCRPQKPAILLREKGGLDVDDLWLRLSFPANDESSRQLAEEIYNIFVRRFPPATLLAYNIDTGERVPDQDPIAPCPFDSRVAAWVAGGEDRWFWGTQSCGIPLGYR</sequence>
<protein>
    <submittedName>
        <fullName evidence="1">Uncharacterized protein</fullName>
    </submittedName>
</protein>
<accession>A0ABQ6CKK8</accession>